<keyword evidence="5" id="KW-0676">Redox-active center</keyword>
<dbReference type="Proteomes" id="UP000628017">
    <property type="component" value="Unassembled WGS sequence"/>
</dbReference>
<reference evidence="7" key="1">
    <citation type="journal article" date="2014" name="Int. J. Syst. Evol. Microbiol.">
        <title>Complete genome sequence of Corynebacterium casei LMG S-19264T (=DSM 44701T), isolated from a smear-ripened cheese.</title>
        <authorList>
            <consortium name="US DOE Joint Genome Institute (JGI-PGF)"/>
            <person name="Walter F."/>
            <person name="Albersmeier A."/>
            <person name="Kalinowski J."/>
            <person name="Ruckert C."/>
        </authorList>
    </citation>
    <scope>NUCLEOTIDE SEQUENCE</scope>
    <source>
        <strain evidence="7">CGMCC 1.15880</strain>
    </source>
</reference>
<gene>
    <name evidence="7" type="primary">hslO</name>
    <name evidence="7" type="ORF">GCM10011498_18300</name>
</gene>
<comment type="caution">
    <text evidence="7">The sequence shown here is derived from an EMBL/GenBank/DDBJ whole genome shotgun (WGS) entry which is preliminary data.</text>
</comment>
<keyword evidence="3" id="KW-1015">Disulfide bond</keyword>
<evidence type="ECO:0000313" key="7">
    <source>
        <dbReference type="EMBL" id="GGA18003.1"/>
    </source>
</evidence>
<name>A0A916QX38_9RHOB</name>
<keyword evidence="1" id="KW-0963">Cytoplasm</keyword>
<dbReference type="InterPro" id="IPR016153">
    <property type="entry name" value="Heat_shock_Hsp33_N"/>
</dbReference>
<dbReference type="EMBL" id="BMKA01000002">
    <property type="protein sequence ID" value="GGA18003.1"/>
    <property type="molecule type" value="Genomic_DNA"/>
</dbReference>
<dbReference type="Gene3D" id="3.90.1280.10">
    <property type="entry name" value="HSP33 redox switch-like"/>
    <property type="match status" value="1"/>
</dbReference>
<dbReference type="Gene3D" id="3.55.30.10">
    <property type="entry name" value="Hsp33 domain"/>
    <property type="match status" value="1"/>
</dbReference>
<dbReference type="Pfam" id="PF01430">
    <property type="entry name" value="HSP33"/>
    <property type="match status" value="1"/>
</dbReference>
<dbReference type="PANTHER" id="PTHR30111:SF1">
    <property type="entry name" value="33 KDA CHAPERONIN"/>
    <property type="match status" value="1"/>
</dbReference>
<dbReference type="InterPro" id="IPR023212">
    <property type="entry name" value="Hsp33_helix_hairpin_bin_dom_sf"/>
</dbReference>
<dbReference type="GO" id="GO:0051082">
    <property type="term" value="F:unfolded protein binding"/>
    <property type="evidence" value="ECO:0007669"/>
    <property type="project" value="InterPro"/>
</dbReference>
<accession>A0A916QX38</accession>
<organism evidence="7 8">
    <name type="scientific">Neptunicoccus cionae</name>
    <dbReference type="NCBI Taxonomy" id="2035344"/>
    <lineage>
        <taxon>Bacteria</taxon>
        <taxon>Pseudomonadati</taxon>
        <taxon>Pseudomonadota</taxon>
        <taxon>Alphaproteobacteria</taxon>
        <taxon>Rhodobacterales</taxon>
        <taxon>Paracoccaceae</taxon>
        <taxon>Neptunicoccus</taxon>
    </lineage>
</organism>
<keyword evidence="2" id="KW-0862">Zinc</keyword>
<evidence type="ECO:0000256" key="5">
    <source>
        <dbReference type="ARBA" id="ARBA00023284"/>
    </source>
</evidence>
<sequence length="335" mass="36863">MHTEKDTKRWDDIILPFQLDRADVRGRVARLDSTLDQILRQHDYPAVVSGQVAEAALLTALIGQTIDLRWKLSIQIRGDGPLRIIATDYFAPKSEAEPARIRAYASFDADAIEASSLAPFDLLGKGMFAILIDQGKGTQPYQGITPLTGGSLSACAENYFAHSEQLPTRFVTAAAQEIGQSDGPAWRAGGVMLQHMPKASPFAKPSEELQVETDQPNSPEQDEAASYDNEENWNRASILLDSVEEMELIGPHVGQQQLLRRLFHEETPRVFPAQPVEFGCTCGEDKVRQTMSIYSAKDIQKMTADNGMVTADCQFCGAHYELPPETLGKDAPDAT</sequence>
<dbReference type="RefSeq" id="WP_188673699.1">
    <property type="nucleotide sequence ID" value="NZ_BMKA01000002.1"/>
</dbReference>
<dbReference type="InterPro" id="IPR000397">
    <property type="entry name" value="Heat_shock_Hsp33"/>
</dbReference>
<keyword evidence="4" id="KW-0143">Chaperone</keyword>
<protein>
    <submittedName>
        <fullName evidence="7">33 kDa chaperonin</fullName>
    </submittedName>
</protein>
<evidence type="ECO:0000256" key="6">
    <source>
        <dbReference type="SAM" id="MobiDB-lite"/>
    </source>
</evidence>
<feature type="compositionally biased region" description="Acidic residues" evidence="6">
    <location>
        <begin position="220"/>
        <end position="230"/>
    </location>
</feature>
<keyword evidence="8" id="KW-1185">Reference proteome</keyword>
<dbReference type="Gene3D" id="1.10.287.480">
    <property type="entry name" value="helix hairpin bin"/>
    <property type="match status" value="1"/>
</dbReference>
<reference evidence="7" key="2">
    <citation type="submission" date="2020-09" db="EMBL/GenBank/DDBJ databases">
        <authorList>
            <person name="Sun Q."/>
            <person name="Zhou Y."/>
        </authorList>
    </citation>
    <scope>NUCLEOTIDE SEQUENCE</scope>
    <source>
        <strain evidence="7">CGMCC 1.15880</strain>
    </source>
</reference>
<evidence type="ECO:0000313" key="8">
    <source>
        <dbReference type="Proteomes" id="UP000628017"/>
    </source>
</evidence>
<proteinExistence type="predicted"/>
<evidence type="ECO:0000256" key="3">
    <source>
        <dbReference type="ARBA" id="ARBA00023157"/>
    </source>
</evidence>
<dbReference type="GO" id="GO:0005737">
    <property type="term" value="C:cytoplasm"/>
    <property type="evidence" value="ECO:0007669"/>
    <property type="project" value="InterPro"/>
</dbReference>
<evidence type="ECO:0000256" key="1">
    <source>
        <dbReference type="ARBA" id="ARBA00022490"/>
    </source>
</evidence>
<dbReference type="AlphaFoldDB" id="A0A916QX38"/>
<feature type="region of interest" description="Disordered" evidence="6">
    <location>
        <begin position="203"/>
        <end position="230"/>
    </location>
</feature>
<dbReference type="PIRSF" id="PIRSF005261">
    <property type="entry name" value="Heat_shock_Hsp33"/>
    <property type="match status" value="1"/>
</dbReference>
<dbReference type="SUPFAM" id="SSF64397">
    <property type="entry name" value="Hsp33 domain"/>
    <property type="match status" value="1"/>
</dbReference>
<evidence type="ECO:0000256" key="4">
    <source>
        <dbReference type="ARBA" id="ARBA00023186"/>
    </source>
</evidence>
<dbReference type="PANTHER" id="PTHR30111">
    <property type="entry name" value="33 KDA CHAPERONIN"/>
    <property type="match status" value="1"/>
</dbReference>
<dbReference type="InterPro" id="IPR016154">
    <property type="entry name" value="Heat_shock_Hsp33_C"/>
</dbReference>
<dbReference type="GO" id="GO:0042026">
    <property type="term" value="P:protein refolding"/>
    <property type="evidence" value="ECO:0007669"/>
    <property type="project" value="TreeGrafter"/>
</dbReference>
<dbReference type="CDD" id="cd00498">
    <property type="entry name" value="Hsp33"/>
    <property type="match status" value="1"/>
</dbReference>
<dbReference type="GO" id="GO:0044183">
    <property type="term" value="F:protein folding chaperone"/>
    <property type="evidence" value="ECO:0007669"/>
    <property type="project" value="TreeGrafter"/>
</dbReference>
<evidence type="ECO:0000256" key="2">
    <source>
        <dbReference type="ARBA" id="ARBA00022833"/>
    </source>
</evidence>
<dbReference type="SUPFAM" id="SSF118352">
    <property type="entry name" value="HSP33 redox switch-like"/>
    <property type="match status" value="1"/>
</dbReference>